<dbReference type="RefSeq" id="WP_213985935.1">
    <property type="nucleotide sequence ID" value="NZ_JAFMNX010000005.1"/>
</dbReference>
<dbReference type="Proteomes" id="UP001297272">
    <property type="component" value="Unassembled WGS sequence"/>
</dbReference>
<dbReference type="EMBL" id="JAFMNX010000005">
    <property type="protein sequence ID" value="MBS9722277.1"/>
    <property type="molecule type" value="Genomic_DNA"/>
</dbReference>
<keyword evidence="2" id="KW-1185">Reference proteome</keyword>
<proteinExistence type="predicted"/>
<evidence type="ECO:0000313" key="2">
    <source>
        <dbReference type="Proteomes" id="UP001297272"/>
    </source>
</evidence>
<evidence type="ECO:0008006" key="3">
    <source>
        <dbReference type="Google" id="ProtNLM"/>
    </source>
</evidence>
<organism evidence="1 2">
    <name type="scientific">Tianweitania aestuarii</name>
    <dbReference type="NCBI Taxonomy" id="2814886"/>
    <lineage>
        <taxon>Bacteria</taxon>
        <taxon>Pseudomonadati</taxon>
        <taxon>Pseudomonadota</taxon>
        <taxon>Alphaproteobacteria</taxon>
        <taxon>Hyphomicrobiales</taxon>
        <taxon>Phyllobacteriaceae</taxon>
        <taxon>Tianweitania</taxon>
    </lineage>
</organism>
<name>A0ABS5S2X5_9HYPH</name>
<gene>
    <name evidence="1" type="ORF">JYU29_16400</name>
</gene>
<reference evidence="1 2" key="1">
    <citation type="submission" date="2021-03" db="EMBL/GenBank/DDBJ databases">
        <title>Tianweitania aestuarii sp. nov., isolated from a tidal flat.</title>
        <authorList>
            <person name="Park S."/>
            <person name="Yoon J.-H."/>
        </authorList>
    </citation>
    <scope>NUCLEOTIDE SEQUENCE [LARGE SCALE GENOMIC DNA]</scope>
    <source>
        <strain evidence="1 2">BSSL-BM11</strain>
    </source>
</reference>
<comment type="caution">
    <text evidence="1">The sequence shown here is derived from an EMBL/GenBank/DDBJ whole genome shotgun (WGS) entry which is preliminary data.</text>
</comment>
<accession>A0ABS5S2X5</accession>
<protein>
    <recommendedName>
        <fullName evidence="3">DUF1127 domain-containing protein</fullName>
    </recommendedName>
</protein>
<evidence type="ECO:0000313" key="1">
    <source>
        <dbReference type="EMBL" id="MBS9722277.1"/>
    </source>
</evidence>
<sequence>MLLNGFMINVQRRLEKRARYNRLAAEIQGLTPREILDLNVDRTQMLHDLRREVYG</sequence>